<reference evidence="1" key="1">
    <citation type="journal article" date="2014" name="Front. Microbiol.">
        <title>High frequency of phylogenetically diverse reductive dehalogenase-homologous genes in deep subseafloor sedimentary metagenomes.</title>
        <authorList>
            <person name="Kawai M."/>
            <person name="Futagami T."/>
            <person name="Toyoda A."/>
            <person name="Takaki Y."/>
            <person name="Nishi S."/>
            <person name="Hori S."/>
            <person name="Arai W."/>
            <person name="Tsubouchi T."/>
            <person name="Morono Y."/>
            <person name="Uchiyama I."/>
            <person name="Ito T."/>
            <person name="Fujiyama A."/>
            <person name="Inagaki F."/>
            <person name="Takami H."/>
        </authorList>
    </citation>
    <scope>NUCLEOTIDE SEQUENCE</scope>
    <source>
        <strain evidence="1">Expedition CK06-06</strain>
    </source>
</reference>
<dbReference type="AlphaFoldDB" id="X1RYF9"/>
<evidence type="ECO:0000313" key="1">
    <source>
        <dbReference type="EMBL" id="GAI85817.1"/>
    </source>
</evidence>
<name>X1RYF9_9ZZZZ</name>
<proteinExistence type="predicted"/>
<feature type="non-terminal residue" evidence="1">
    <location>
        <position position="216"/>
    </location>
</feature>
<organism evidence="1">
    <name type="scientific">marine sediment metagenome</name>
    <dbReference type="NCBI Taxonomy" id="412755"/>
    <lineage>
        <taxon>unclassified sequences</taxon>
        <taxon>metagenomes</taxon>
        <taxon>ecological metagenomes</taxon>
    </lineage>
</organism>
<comment type="caution">
    <text evidence="1">The sequence shown here is derived from an EMBL/GenBank/DDBJ whole genome shotgun (WGS) entry which is preliminary data.</text>
</comment>
<accession>X1RYF9</accession>
<protein>
    <submittedName>
        <fullName evidence="1">Uncharacterized protein</fullName>
    </submittedName>
</protein>
<dbReference type="EMBL" id="BARW01011288">
    <property type="protein sequence ID" value="GAI85817.1"/>
    <property type="molecule type" value="Genomic_DNA"/>
</dbReference>
<sequence length="216" mass="25341">MPDMPVEALELSIKHRDLFEQYDLLETDEERKALKEANPEWVDDTRRIEAYKNEASDDIVENWVDRGKTVDEFSAGSSEAKVWLLDNPEVHKWALAQELLTDDGSDWNEPVLRINVKWCEELGIDIKHLDAWLPPPEIADTYFDYNEKGEEFGWNSWECQIILASNEAFREWKGLDMPDMPVEALELSIKHRDLFEQYDLLETDEERKALKEANPE</sequence>
<gene>
    <name evidence="1" type="ORF">S12H4_21833</name>
</gene>